<protein>
    <submittedName>
        <fullName evidence="2">Uncharacterized protein</fullName>
    </submittedName>
</protein>
<accession>A0A167SL69</accession>
<reference evidence="2" key="1">
    <citation type="journal article" date="2016" name="Mol. Biol. Evol.">
        <title>Comparative Genomics of Early-Diverging Mushroom-Forming Fungi Provides Insights into the Origins of Lignocellulose Decay Capabilities.</title>
        <authorList>
            <person name="Nagy L.G."/>
            <person name="Riley R."/>
            <person name="Tritt A."/>
            <person name="Adam C."/>
            <person name="Daum C."/>
            <person name="Floudas D."/>
            <person name="Sun H."/>
            <person name="Yadav J.S."/>
            <person name="Pangilinan J."/>
            <person name="Larsson K.H."/>
            <person name="Matsuura K."/>
            <person name="Barry K."/>
            <person name="Labutti K."/>
            <person name="Kuo R."/>
            <person name="Ohm R.A."/>
            <person name="Bhattacharya S.S."/>
            <person name="Shirouzu T."/>
            <person name="Yoshinaga Y."/>
            <person name="Martin F.M."/>
            <person name="Grigoriev I.V."/>
            <person name="Hibbett D.S."/>
        </authorList>
    </citation>
    <scope>NUCLEOTIDE SEQUENCE [LARGE SCALE GENOMIC DNA]</scope>
    <source>
        <strain evidence="2">CBS 109695</strain>
    </source>
</reference>
<evidence type="ECO:0000313" key="2">
    <source>
        <dbReference type="EMBL" id="KZP02028.1"/>
    </source>
</evidence>
<evidence type="ECO:0000256" key="1">
    <source>
        <dbReference type="SAM" id="MobiDB-lite"/>
    </source>
</evidence>
<feature type="region of interest" description="Disordered" evidence="1">
    <location>
        <begin position="1"/>
        <end position="25"/>
    </location>
</feature>
<organism evidence="2">
    <name type="scientific">Athelia psychrophila</name>
    <dbReference type="NCBI Taxonomy" id="1759441"/>
    <lineage>
        <taxon>Eukaryota</taxon>
        <taxon>Fungi</taxon>
        <taxon>Dikarya</taxon>
        <taxon>Basidiomycota</taxon>
        <taxon>Agaricomycotina</taxon>
        <taxon>Agaricomycetes</taxon>
        <taxon>Agaricomycetidae</taxon>
        <taxon>Atheliales</taxon>
        <taxon>Atheliaceae</taxon>
        <taxon>Athelia</taxon>
    </lineage>
</organism>
<name>A0A167SL69_9AGAM</name>
<proteinExistence type="predicted"/>
<dbReference type="AlphaFoldDB" id="A0A167SL69"/>
<dbReference type="EMBL" id="KV419161">
    <property type="protein sequence ID" value="KZP02028.1"/>
    <property type="molecule type" value="Genomic_DNA"/>
</dbReference>
<gene>
    <name evidence="2" type="ORF">FIBSPDRAFT_970628</name>
</gene>
<sequence length="227" mass="24897">MLPAALDTLAGPQGKTPGASTPDEIQQDTSTAVAVASERDGATSPSSVAFPWYHNQCVPLAHSIATHLGTMETLTPEYRLLKNLADMVETFSAGAETDECTKGVRDMMMTGIAGSGHSHVSNHKAQVMTKWMLLERLSAILNCRPWPIKQPPRVHLTTRIHSRLEGVVKGADRWPAIFNSLRDHVEMIRNAENSDLMQPDSRTLTPNQDAHLRGLKILNGARRSFSI</sequence>